<dbReference type="InterPro" id="IPR002372">
    <property type="entry name" value="PQQ_rpt_dom"/>
</dbReference>
<dbReference type="SUPFAM" id="SSF50998">
    <property type="entry name" value="Quinoprotein alcohol dehydrogenase-like"/>
    <property type="match status" value="1"/>
</dbReference>
<evidence type="ECO:0000259" key="2">
    <source>
        <dbReference type="Pfam" id="PF13360"/>
    </source>
</evidence>
<gene>
    <name evidence="3" type="ORF">HG66A1_53560</name>
</gene>
<dbReference type="EMBL" id="CP036266">
    <property type="protein sequence ID" value="QDT23534.1"/>
    <property type="molecule type" value="Genomic_DNA"/>
</dbReference>
<sequence length="131" mass="14621">MSGGFLDDNAFSDQRPRRTDSYEINDLLFLGFNSRVLALDRDTGALIWSWKAPKGRSGYVAVMVDEEQLFVSIDGYTYCLDPFSGNQLWFNGLKGFGYGIPTLATAGNHTNSAGAAEMRAREQRRRNNNAQ</sequence>
<accession>A0A517PVX6</accession>
<dbReference type="InterPro" id="IPR011047">
    <property type="entry name" value="Quinoprotein_ADH-like_sf"/>
</dbReference>
<dbReference type="RefSeq" id="WP_145191090.1">
    <property type="nucleotide sequence ID" value="NZ_CP036266.1"/>
</dbReference>
<evidence type="ECO:0000313" key="4">
    <source>
        <dbReference type="Proteomes" id="UP000320421"/>
    </source>
</evidence>
<dbReference type="InterPro" id="IPR015943">
    <property type="entry name" value="WD40/YVTN_repeat-like_dom_sf"/>
</dbReference>
<feature type="domain" description="Pyrrolo-quinoline quinone repeat" evidence="2">
    <location>
        <begin position="34"/>
        <end position="104"/>
    </location>
</feature>
<feature type="compositionally biased region" description="Basic residues" evidence="1">
    <location>
        <begin position="122"/>
        <end position="131"/>
    </location>
</feature>
<reference evidence="3 4" key="1">
    <citation type="submission" date="2019-02" db="EMBL/GenBank/DDBJ databases">
        <title>Deep-cultivation of Planctomycetes and their phenomic and genomic characterization uncovers novel biology.</title>
        <authorList>
            <person name="Wiegand S."/>
            <person name="Jogler M."/>
            <person name="Boedeker C."/>
            <person name="Pinto D."/>
            <person name="Vollmers J."/>
            <person name="Rivas-Marin E."/>
            <person name="Kohn T."/>
            <person name="Peeters S.H."/>
            <person name="Heuer A."/>
            <person name="Rast P."/>
            <person name="Oberbeckmann S."/>
            <person name="Bunk B."/>
            <person name="Jeske O."/>
            <person name="Meyerdierks A."/>
            <person name="Storesund J.E."/>
            <person name="Kallscheuer N."/>
            <person name="Luecker S."/>
            <person name="Lage O.M."/>
            <person name="Pohl T."/>
            <person name="Merkel B.J."/>
            <person name="Hornburger P."/>
            <person name="Mueller R.-W."/>
            <person name="Bruemmer F."/>
            <person name="Labrenz M."/>
            <person name="Spormann A.M."/>
            <person name="Op den Camp H."/>
            <person name="Overmann J."/>
            <person name="Amann R."/>
            <person name="Jetten M.S.M."/>
            <person name="Mascher T."/>
            <person name="Medema M.H."/>
            <person name="Devos D.P."/>
            <person name="Kaster A.-K."/>
            <person name="Ovreas L."/>
            <person name="Rohde M."/>
            <person name="Galperin M.Y."/>
            <person name="Jogler C."/>
        </authorList>
    </citation>
    <scope>NUCLEOTIDE SEQUENCE [LARGE SCALE GENOMIC DNA]</scope>
    <source>
        <strain evidence="3 4">HG66A1</strain>
    </source>
</reference>
<proteinExistence type="predicted"/>
<dbReference type="Pfam" id="PF13360">
    <property type="entry name" value="PQQ_2"/>
    <property type="match status" value="1"/>
</dbReference>
<protein>
    <submittedName>
        <fullName evidence="3">PQQ enzyme repeat protein</fullName>
    </submittedName>
</protein>
<dbReference type="Gene3D" id="2.130.10.10">
    <property type="entry name" value="YVTN repeat-like/Quinoprotein amine dehydrogenase"/>
    <property type="match status" value="1"/>
</dbReference>
<organism evidence="3 4">
    <name type="scientific">Gimesia chilikensis</name>
    <dbReference type="NCBI Taxonomy" id="2605989"/>
    <lineage>
        <taxon>Bacteria</taxon>
        <taxon>Pseudomonadati</taxon>
        <taxon>Planctomycetota</taxon>
        <taxon>Planctomycetia</taxon>
        <taxon>Planctomycetales</taxon>
        <taxon>Planctomycetaceae</taxon>
        <taxon>Gimesia</taxon>
    </lineage>
</organism>
<evidence type="ECO:0000313" key="3">
    <source>
        <dbReference type="EMBL" id="QDT23534.1"/>
    </source>
</evidence>
<dbReference type="Proteomes" id="UP000320421">
    <property type="component" value="Chromosome"/>
</dbReference>
<dbReference type="OrthoDB" id="675304at2"/>
<dbReference type="AlphaFoldDB" id="A0A517PVX6"/>
<keyword evidence="4" id="KW-1185">Reference proteome</keyword>
<name>A0A517PVX6_9PLAN</name>
<feature type="region of interest" description="Disordered" evidence="1">
    <location>
        <begin position="111"/>
        <end position="131"/>
    </location>
</feature>
<evidence type="ECO:0000256" key="1">
    <source>
        <dbReference type="SAM" id="MobiDB-lite"/>
    </source>
</evidence>